<sequence>MRTHALATVVRVFILSLSLTFFWSGISTAAERQSYRIPFLGGGASIEFRSEQSQDGDGVGAYITGVTATRSVFVDLFDAEGGVTPEIKSVFVNGKKPKKLFIIVALAADRPSIGTGGSIYQVFAYDERIEKRGVLPRLRQDTGLTKRFGVGFDGTREGQSVTYKYKNASAVKRQLLEWGYK</sequence>
<evidence type="ECO:0000313" key="2">
    <source>
        <dbReference type="Proteomes" id="UP000254875"/>
    </source>
</evidence>
<dbReference type="RefSeq" id="WP_115101711.1">
    <property type="nucleotide sequence ID" value="NZ_QHKS01000009.1"/>
</dbReference>
<proteinExistence type="predicted"/>
<gene>
    <name evidence="1" type="ORF">DLM46_15935</name>
</gene>
<comment type="caution">
    <text evidence="1">The sequence shown here is derived from an EMBL/GenBank/DDBJ whole genome shotgun (WGS) entry which is preliminary data.</text>
</comment>
<dbReference type="Proteomes" id="UP000254875">
    <property type="component" value="Unassembled WGS sequence"/>
</dbReference>
<name>A0A370N8A9_9BURK</name>
<evidence type="ECO:0000313" key="1">
    <source>
        <dbReference type="EMBL" id="RDK01850.1"/>
    </source>
</evidence>
<dbReference type="AlphaFoldDB" id="A0A370N8A9"/>
<protein>
    <submittedName>
        <fullName evidence="1">Uncharacterized protein</fullName>
    </submittedName>
</protein>
<organism evidence="1 2">
    <name type="scientific">Paraburkholderia lacunae</name>
    <dbReference type="NCBI Taxonomy" id="2211104"/>
    <lineage>
        <taxon>Bacteria</taxon>
        <taxon>Pseudomonadati</taxon>
        <taxon>Pseudomonadota</taxon>
        <taxon>Betaproteobacteria</taxon>
        <taxon>Burkholderiales</taxon>
        <taxon>Burkholderiaceae</taxon>
        <taxon>Paraburkholderia</taxon>
    </lineage>
</organism>
<keyword evidence="2" id="KW-1185">Reference proteome</keyword>
<dbReference type="OrthoDB" id="6866708at2"/>
<dbReference type="EMBL" id="QHKS01000009">
    <property type="protein sequence ID" value="RDK01850.1"/>
    <property type="molecule type" value="Genomic_DNA"/>
</dbReference>
<reference evidence="2" key="1">
    <citation type="submission" date="2018-05" db="EMBL/GenBank/DDBJ databases">
        <authorList>
            <person name="Feng T."/>
        </authorList>
    </citation>
    <scope>NUCLEOTIDE SEQUENCE [LARGE SCALE GENOMIC DNA]</scope>
    <source>
        <strain evidence="2">S27</strain>
    </source>
</reference>
<accession>A0A370N8A9</accession>